<dbReference type="Pfam" id="PF06320">
    <property type="entry name" value="GCN5L1"/>
    <property type="match status" value="1"/>
</dbReference>
<dbReference type="EMBL" id="CACRZD030000015">
    <property type="protein sequence ID" value="CAA6671309.1"/>
    <property type="molecule type" value="Genomic_DNA"/>
</dbReference>
<gene>
    <name evidence="3" type="ORF">SI7747_15017717</name>
</gene>
<evidence type="ECO:0000313" key="3">
    <source>
        <dbReference type="EMBL" id="CAA2632078.1"/>
    </source>
</evidence>
<dbReference type="GO" id="GO:0031083">
    <property type="term" value="C:BLOC-1 complex"/>
    <property type="evidence" value="ECO:0007669"/>
    <property type="project" value="InterPro"/>
</dbReference>
<proteinExistence type="inferred from homology"/>
<accession>A0A7I8JMF5</accession>
<sequence length="133" mass="15152">MKKGKAADIEEDVESSLLRIVQEHQQASLRARDRTEEARREALRAASRVSELLVGAVNGGIEEAFVNEKRIEQEIRALMSTALRYSRQADQWHSMSQALNSALKEIGDFENWMKTMDYDCRSIGAAIFNIHRT</sequence>
<protein>
    <recommendedName>
        <fullName evidence="2">Biogenesis of lysosome-related organelles complex 1 subunit 1</fullName>
    </recommendedName>
</protein>
<name>A0A7I8JMF5_SPIIN</name>
<dbReference type="InterPro" id="IPR009395">
    <property type="entry name" value="BLOC1S1"/>
</dbReference>
<evidence type="ECO:0000313" key="4">
    <source>
        <dbReference type="Proteomes" id="UP001189122"/>
    </source>
</evidence>
<evidence type="ECO:0000256" key="2">
    <source>
        <dbReference type="ARBA" id="ARBA00019577"/>
    </source>
</evidence>
<keyword evidence="4" id="KW-1185">Reference proteome</keyword>
<dbReference type="Proteomes" id="UP001189122">
    <property type="component" value="Unassembled WGS sequence"/>
</dbReference>
<reference evidence="3 4" key="1">
    <citation type="submission" date="2019-12" db="EMBL/GenBank/DDBJ databases">
        <authorList>
            <person name="Scholz U."/>
            <person name="Mascher M."/>
            <person name="Fiebig A."/>
        </authorList>
    </citation>
    <scope>NUCLEOTIDE SEQUENCE</scope>
</reference>
<dbReference type="AlphaFoldDB" id="A0A7I8JMF5"/>
<dbReference type="PANTHER" id="PTHR13073">
    <property type="entry name" value="BLOC-1 COMPLEX SUBUNIT 1"/>
    <property type="match status" value="1"/>
</dbReference>
<comment type="similarity">
    <text evidence="1">Belongs to the BLOC1S1 family.</text>
</comment>
<organism evidence="3">
    <name type="scientific">Spirodela intermedia</name>
    <name type="common">Intermediate duckweed</name>
    <dbReference type="NCBI Taxonomy" id="51605"/>
    <lineage>
        <taxon>Eukaryota</taxon>
        <taxon>Viridiplantae</taxon>
        <taxon>Streptophyta</taxon>
        <taxon>Embryophyta</taxon>
        <taxon>Tracheophyta</taxon>
        <taxon>Spermatophyta</taxon>
        <taxon>Magnoliopsida</taxon>
        <taxon>Liliopsida</taxon>
        <taxon>Araceae</taxon>
        <taxon>Lemnoideae</taxon>
        <taxon>Spirodela</taxon>
    </lineage>
</organism>
<evidence type="ECO:0000256" key="1">
    <source>
        <dbReference type="ARBA" id="ARBA00007133"/>
    </source>
</evidence>
<dbReference type="EMBL" id="LR743602">
    <property type="protein sequence ID" value="CAA2632078.1"/>
    <property type="molecule type" value="Genomic_DNA"/>
</dbReference>
<dbReference type="GO" id="GO:0016197">
    <property type="term" value="P:endosomal transport"/>
    <property type="evidence" value="ECO:0007669"/>
    <property type="project" value="TreeGrafter"/>
</dbReference>
<dbReference type="PANTHER" id="PTHR13073:SF0">
    <property type="entry name" value="BIOGENESIS OF LYSOSOME-RELATED ORGANELLES COMPLEX 1 SUBUNIT 1"/>
    <property type="match status" value="1"/>
</dbReference>